<feature type="domain" description="Histidine kinase" evidence="4">
    <location>
        <begin position="272"/>
        <end position="369"/>
    </location>
</feature>
<evidence type="ECO:0000313" key="6">
    <source>
        <dbReference type="Proteomes" id="UP000235916"/>
    </source>
</evidence>
<evidence type="ECO:0000256" key="3">
    <source>
        <dbReference type="SAM" id="Phobius"/>
    </source>
</evidence>
<feature type="transmembrane region" description="Helical" evidence="3">
    <location>
        <begin position="73"/>
        <end position="94"/>
    </location>
</feature>
<proteinExistence type="predicted"/>
<feature type="transmembrane region" description="Helical" evidence="3">
    <location>
        <begin position="106"/>
        <end position="125"/>
    </location>
</feature>
<keyword evidence="6" id="KW-1185">Reference proteome</keyword>
<dbReference type="AlphaFoldDB" id="A0A2N8KYS3"/>
<dbReference type="Proteomes" id="UP000235916">
    <property type="component" value="Unassembled WGS sequence"/>
</dbReference>
<comment type="caution">
    <text evidence="5">The sequence shown here is derived from an EMBL/GenBank/DDBJ whole genome shotgun (WGS) entry which is preliminary data.</text>
</comment>
<comment type="catalytic activity">
    <reaction evidence="1">
        <text>ATP + protein L-histidine = ADP + protein N-phospho-L-histidine.</text>
        <dbReference type="EC" id="2.7.13.3"/>
    </reaction>
</comment>
<dbReference type="EMBL" id="POSP01000003">
    <property type="protein sequence ID" value="PND38594.1"/>
    <property type="molecule type" value="Genomic_DNA"/>
</dbReference>
<dbReference type="PANTHER" id="PTHR34220">
    <property type="entry name" value="SENSOR HISTIDINE KINASE YPDA"/>
    <property type="match status" value="1"/>
</dbReference>
<evidence type="ECO:0000256" key="1">
    <source>
        <dbReference type="ARBA" id="ARBA00000085"/>
    </source>
</evidence>
<keyword evidence="3" id="KW-0812">Transmembrane</keyword>
<evidence type="ECO:0000256" key="2">
    <source>
        <dbReference type="ARBA" id="ARBA00012438"/>
    </source>
</evidence>
<dbReference type="OrthoDB" id="2514702at2"/>
<dbReference type="SMART" id="SM00387">
    <property type="entry name" value="HATPase_c"/>
    <property type="match status" value="1"/>
</dbReference>
<dbReference type="InterPro" id="IPR010559">
    <property type="entry name" value="Sig_transdc_His_kin_internal"/>
</dbReference>
<dbReference type="PANTHER" id="PTHR34220:SF9">
    <property type="entry name" value="SIGNAL TRANSDUCTION HISTIDINE KINASE INTERNAL REGION DOMAIN-CONTAINING PROTEIN"/>
    <property type="match status" value="1"/>
</dbReference>
<sequence>MSPSELWLRAWRRVRGRFMPCEAAAERLPDEAGIRRLGLAPLRGLALWWPIGFTATVLALSSVGALHSLQGRALLLFMLACAGLGFAWLARWVWAWPSSSRVFRSSLSGAVGMVLVALVIRHGASADEAEWLRLVFMGLGVTVMGGVSFVSIYRRHQILARQRELAERELALAAQAQLAQAQIQPHFLFNSLASLQHWVHQGDARAAPLLDALTAYLRATLPLFNRRQLSLGEELEAVRQYLAVMQARLGARLRVDIEVPEALRAVQLPPALLLTLVENAIEHGVVPKLGAAFLRIEAEQQGPTLYLRVIDDGPGLPEQLPPARAGRGVGLSNSRLRLAQSFGDEASLNLENSAETGGCVATLRLPLAMAMPPGAPA</sequence>
<dbReference type="GO" id="GO:0016020">
    <property type="term" value="C:membrane"/>
    <property type="evidence" value="ECO:0007669"/>
    <property type="project" value="InterPro"/>
</dbReference>
<dbReference type="PROSITE" id="PS50109">
    <property type="entry name" value="HIS_KIN"/>
    <property type="match status" value="1"/>
</dbReference>
<dbReference type="InterPro" id="IPR003594">
    <property type="entry name" value="HATPase_dom"/>
</dbReference>
<dbReference type="Pfam" id="PF02518">
    <property type="entry name" value="HATPase_c"/>
    <property type="match status" value="1"/>
</dbReference>
<dbReference type="PRINTS" id="PR00344">
    <property type="entry name" value="BCTRLSENSOR"/>
</dbReference>
<dbReference type="EC" id="2.7.13.3" evidence="2"/>
<feature type="transmembrane region" description="Helical" evidence="3">
    <location>
        <begin position="131"/>
        <end position="153"/>
    </location>
</feature>
<gene>
    <name evidence="5" type="ORF">C1O66_14375</name>
</gene>
<dbReference type="SUPFAM" id="SSF55874">
    <property type="entry name" value="ATPase domain of HSP90 chaperone/DNA topoisomerase II/histidine kinase"/>
    <property type="match status" value="1"/>
</dbReference>
<name>A0A2N8KYS3_9BURK</name>
<organism evidence="5 6">
    <name type="scientific">Kinneretia aquatilis</name>
    <dbReference type="NCBI Taxonomy" id="2070761"/>
    <lineage>
        <taxon>Bacteria</taxon>
        <taxon>Pseudomonadati</taxon>
        <taxon>Pseudomonadota</taxon>
        <taxon>Betaproteobacteria</taxon>
        <taxon>Burkholderiales</taxon>
        <taxon>Sphaerotilaceae</taxon>
        <taxon>Roseateles</taxon>
    </lineage>
</organism>
<evidence type="ECO:0000259" key="4">
    <source>
        <dbReference type="PROSITE" id="PS50109"/>
    </source>
</evidence>
<feature type="transmembrane region" description="Helical" evidence="3">
    <location>
        <begin position="45"/>
        <end position="67"/>
    </location>
</feature>
<protein>
    <recommendedName>
        <fullName evidence="2">histidine kinase</fullName>
        <ecNumber evidence="2">2.7.13.3</ecNumber>
    </recommendedName>
</protein>
<dbReference type="InterPro" id="IPR005467">
    <property type="entry name" value="His_kinase_dom"/>
</dbReference>
<dbReference type="Pfam" id="PF06580">
    <property type="entry name" value="His_kinase"/>
    <property type="match status" value="1"/>
</dbReference>
<keyword evidence="3" id="KW-1133">Transmembrane helix</keyword>
<keyword evidence="3" id="KW-0472">Membrane</keyword>
<evidence type="ECO:0000313" key="5">
    <source>
        <dbReference type="EMBL" id="PND38594.1"/>
    </source>
</evidence>
<dbReference type="InterPro" id="IPR036890">
    <property type="entry name" value="HATPase_C_sf"/>
</dbReference>
<dbReference type="Gene3D" id="3.30.565.10">
    <property type="entry name" value="Histidine kinase-like ATPase, C-terminal domain"/>
    <property type="match status" value="1"/>
</dbReference>
<dbReference type="GO" id="GO:0000155">
    <property type="term" value="F:phosphorelay sensor kinase activity"/>
    <property type="evidence" value="ECO:0007669"/>
    <property type="project" value="InterPro"/>
</dbReference>
<dbReference type="InterPro" id="IPR050640">
    <property type="entry name" value="Bact_2-comp_sensor_kinase"/>
</dbReference>
<accession>A0A2N8KYS3</accession>
<dbReference type="InterPro" id="IPR004358">
    <property type="entry name" value="Sig_transdc_His_kin-like_C"/>
</dbReference>
<dbReference type="RefSeq" id="WP_133155226.1">
    <property type="nucleotide sequence ID" value="NZ_POSP01000003.1"/>
</dbReference>
<reference evidence="5 6" key="1">
    <citation type="submission" date="2018-01" db="EMBL/GenBank/DDBJ databases">
        <title>Draft genome sequence of Paucibacter aquatile CR182 isolated from freshwater of the Nakdong River.</title>
        <authorList>
            <person name="Choi A."/>
            <person name="Chung E.J."/>
        </authorList>
    </citation>
    <scope>NUCLEOTIDE SEQUENCE [LARGE SCALE GENOMIC DNA]</scope>
    <source>
        <strain evidence="5 6">CR182</strain>
    </source>
</reference>